<dbReference type="PANTHER" id="PTHR43156:SF2">
    <property type="entry name" value="STAGE II SPORULATION PROTEIN E"/>
    <property type="match status" value="1"/>
</dbReference>
<dbReference type="InterPro" id="IPR001932">
    <property type="entry name" value="PPM-type_phosphatase-like_dom"/>
</dbReference>
<feature type="domain" description="PPM-type phosphatase" evidence="2">
    <location>
        <begin position="4"/>
        <end position="91"/>
    </location>
</feature>
<dbReference type="RefSeq" id="WP_255920632.1">
    <property type="nucleotide sequence ID" value="NZ_JANFNG010000009.1"/>
</dbReference>
<dbReference type="InterPro" id="IPR036457">
    <property type="entry name" value="PPM-type-like_dom_sf"/>
</dbReference>
<evidence type="ECO:0000313" key="3">
    <source>
        <dbReference type="EMBL" id="MCQ4081732.1"/>
    </source>
</evidence>
<organism evidence="3 4">
    <name type="scientific">Streptomyces humicola</name>
    <dbReference type="NCBI Taxonomy" id="2953240"/>
    <lineage>
        <taxon>Bacteria</taxon>
        <taxon>Bacillati</taxon>
        <taxon>Actinomycetota</taxon>
        <taxon>Actinomycetes</taxon>
        <taxon>Kitasatosporales</taxon>
        <taxon>Streptomycetaceae</taxon>
        <taxon>Streptomyces</taxon>
    </lineage>
</organism>
<dbReference type="Gene3D" id="3.60.40.10">
    <property type="entry name" value="PPM-type phosphatase domain"/>
    <property type="match status" value="1"/>
</dbReference>
<name>A0ABT1PVP9_9ACTN</name>
<dbReference type="EMBL" id="JANFNG010000009">
    <property type="protein sequence ID" value="MCQ4081732.1"/>
    <property type="molecule type" value="Genomic_DNA"/>
</dbReference>
<dbReference type="Proteomes" id="UP001057702">
    <property type="component" value="Unassembled WGS sequence"/>
</dbReference>
<dbReference type="Pfam" id="PF07228">
    <property type="entry name" value="SpoIIE"/>
    <property type="match status" value="1"/>
</dbReference>
<dbReference type="PANTHER" id="PTHR43156">
    <property type="entry name" value="STAGE II SPORULATION PROTEIN E-RELATED"/>
    <property type="match status" value="1"/>
</dbReference>
<sequence length="115" mass="12308">MLPPRAPLGVGRLGPAGPTVDVFSFEPGDTLLLYIDGVIEARDRSGAFYPFAEQVGRWTESSPATLLHHIRRDLLAHTEGCLGDDAAIVAVLRTPAPHSGHHHFGKIVYAGGAHH</sequence>
<comment type="caution">
    <text evidence="3">The sequence shown here is derived from an EMBL/GenBank/DDBJ whole genome shotgun (WGS) entry which is preliminary data.</text>
</comment>
<keyword evidence="4" id="KW-1185">Reference proteome</keyword>
<evidence type="ECO:0000259" key="2">
    <source>
        <dbReference type="Pfam" id="PF07228"/>
    </source>
</evidence>
<gene>
    <name evidence="3" type="ORF">NGB36_14215</name>
</gene>
<proteinExistence type="predicted"/>
<dbReference type="InterPro" id="IPR052016">
    <property type="entry name" value="Bact_Sigma-Reg"/>
</dbReference>
<evidence type="ECO:0000256" key="1">
    <source>
        <dbReference type="ARBA" id="ARBA00022801"/>
    </source>
</evidence>
<evidence type="ECO:0000313" key="4">
    <source>
        <dbReference type="Proteomes" id="UP001057702"/>
    </source>
</evidence>
<keyword evidence="1" id="KW-0378">Hydrolase</keyword>
<protein>
    <submittedName>
        <fullName evidence="3">Serine/threonine-protein phosphatase</fullName>
    </submittedName>
</protein>
<accession>A0ABT1PVP9</accession>
<reference evidence="3" key="1">
    <citation type="submission" date="2022-06" db="EMBL/GenBank/DDBJ databases">
        <title>Draft genome sequence of Streptomyces sp. RB6PN25 isolated from peat swamp forest in Thailand.</title>
        <authorList>
            <person name="Duangmal K."/>
            <person name="Klaysubun C."/>
        </authorList>
    </citation>
    <scope>NUCLEOTIDE SEQUENCE</scope>
    <source>
        <strain evidence="3">RB6PN25</strain>
    </source>
</reference>